<dbReference type="EMBL" id="NGKW01000002">
    <property type="protein sequence ID" value="OTN94808.1"/>
    <property type="molecule type" value="Genomic_DNA"/>
</dbReference>
<name>A0A242FQG3_ENTFC</name>
<organism evidence="2 3">
    <name type="scientific">Enterococcus faecium</name>
    <name type="common">Streptococcus faecium</name>
    <dbReference type="NCBI Taxonomy" id="1352"/>
    <lineage>
        <taxon>Bacteria</taxon>
        <taxon>Bacillati</taxon>
        <taxon>Bacillota</taxon>
        <taxon>Bacilli</taxon>
        <taxon>Lactobacillales</taxon>
        <taxon>Enterococcaceae</taxon>
        <taxon>Enterococcus</taxon>
    </lineage>
</organism>
<dbReference type="GO" id="GO:0003677">
    <property type="term" value="F:DNA binding"/>
    <property type="evidence" value="ECO:0007669"/>
    <property type="project" value="InterPro"/>
</dbReference>
<gene>
    <name evidence="2" type="ORF">A5810_001053</name>
</gene>
<evidence type="ECO:0000313" key="3">
    <source>
        <dbReference type="Proteomes" id="UP000194885"/>
    </source>
</evidence>
<dbReference type="GO" id="GO:0006310">
    <property type="term" value="P:DNA recombination"/>
    <property type="evidence" value="ECO:0007669"/>
    <property type="project" value="InterPro"/>
</dbReference>
<dbReference type="Proteomes" id="UP000194885">
    <property type="component" value="Unassembled WGS sequence"/>
</dbReference>
<dbReference type="Gene3D" id="1.10.443.10">
    <property type="entry name" value="Intergrase catalytic core"/>
    <property type="match status" value="1"/>
</dbReference>
<dbReference type="GO" id="GO:0015074">
    <property type="term" value="P:DNA integration"/>
    <property type="evidence" value="ECO:0007669"/>
    <property type="project" value="InterPro"/>
</dbReference>
<comment type="caution">
    <text evidence="2">The sequence shown here is derived from an EMBL/GenBank/DDBJ whole genome shotgun (WGS) entry which is preliminary data.</text>
</comment>
<dbReference type="AlphaFoldDB" id="A0A242FQG3"/>
<dbReference type="InterPro" id="IPR013762">
    <property type="entry name" value="Integrase-like_cat_sf"/>
</dbReference>
<sequence>MVDIMENFTNKKATGDNPVANPKEIQARLGNSRLATTMDTYAHVTKK</sequence>
<feature type="region of interest" description="Disordered" evidence="1">
    <location>
        <begin position="1"/>
        <end position="22"/>
    </location>
</feature>
<accession>A0A242FQG3</accession>
<proteinExistence type="predicted"/>
<reference evidence="2 3" key="1">
    <citation type="submission" date="2017-05" db="EMBL/GenBank/DDBJ databases">
        <title>The Genome Sequence of Enterococcus faecium 7H8_DIV0219.</title>
        <authorList>
            <consortium name="The Broad Institute Genomics Platform"/>
            <consortium name="The Broad Institute Genomic Center for Infectious Diseases"/>
            <person name="Earl A."/>
            <person name="Manson A."/>
            <person name="Schwartman J."/>
            <person name="Gilmore M."/>
            <person name="Abouelleil A."/>
            <person name="Cao P."/>
            <person name="Chapman S."/>
            <person name="Cusick C."/>
            <person name="Shea T."/>
            <person name="Young S."/>
            <person name="Neafsey D."/>
            <person name="Nusbaum C."/>
            <person name="Birren B."/>
        </authorList>
    </citation>
    <scope>NUCLEOTIDE SEQUENCE [LARGE SCALE GENOMIC DNA]</scope>
    <source>
        <strain evidence="2 3">7H8_DIV0219</strain>
    </source>
</reference>
<dbReference type="RefSeq" id="WP_227644907.1">
    <property type="nucleotide sequence ID" value="NZ_CABHIQ010000001.1"/>
</dbReference>
<evidence type="ECO:0000256" key="1">
    <source>
        <dbReference type="SAM" id="MobiDB-lite"/>
    </source>
</evidence>
<protein>
    <recommendedName>
        <fullName evidence="4">Integrase</fullName>
    </recommendedName>
</protein>
<evidence type="ECO:0000313" key="2">
    <source>
        <dbReference type="EMBL" id="OTN94808.1"/>
    </source>
</evidence>
<evidence type="ECO:0008006" key="4">
    <source>
        <dbReference type="Google" id="ProtNLM"/>
    </source>
</evidence>